<keyword evidence="2" id="KW-1185">Reference proteome</keyword>
<dbReference type="EMBL" id="VTPC01090561">
    <property type="protein sequence ID" value="KAF2883087.1"/>
    <property type="molecule type" value="Genomic_DNA"/>
</dbReference>
<organism evidence="1 2">
    <name type="scientific">Ignelater luminosus</name>
    <name type="common">Cucubano</name>
    <name type="synonym">Pyrophorus luminosus</name>
    <dbReference type="NCBI Taxonomy" id="2038154"/>
    <lineage>
        <taxon>Eukaryota</taxon>
        <taxon>Metazoa</taxon>
        <taxon>Ecdysozoa</taxon>
        <taxon>Arthropoda</taxon>
        <taxon>Hexapoda</taxon>
        <taxon>Insecta</taxon>
        <taxon>Pterygota</taxon>
        <taxon>Neoptera</taxon>
        <taxon>Endopterygota</taxon>
        <taxon>Coleoptera</taxon>
        <taxon>Polyphaga</taxon>
        <taxon>Elateriformia</taxon>
        <taxon>Elateroidea</taxon>
        <taxon>Elateridae</taxon>
        <taxon>Agrypninae</taxon>
        <taxon>Pyrophorini</taxon>
        <taxon>Ignelater</taxon>
    </lineage>
</organism>
<dbReference type="OrthoDB" id="6719418at2759"/>
<gene>
    <name evidence="1" type="ORF">ILUMI_23079</name>
</gene>
<dbReference type="AlphaFoldDB" id="A0A8K0CFB4"/>
<comment type="caution">
    <text evidence="1">The sequence shown here is derived from an EMBL/GenBank/DDBJ whole genome shotgun (WGS) entry which is preliminary data.</text>
</comment>
<evidence type="ECO:0000313" key="2">
    <source>
        <dbReference type="Proteomes" id="UP000801492"/>
    </source>
</evidence>
<accession>A0A8K0CFB4</accession>
<reference evidence="1" key="1">
    <citation type="submission" date="2019-08" db="EMBL/GenBank/DDBJ databases">
        <title>The genome of the North American firefly Photinus pyralis.</title>
        <authorList>
            <consortium name="Photinus pyralis genome working group"/>
            <person name="Fallon T.R."/>
            <person name="Sander Lower S.E."/>
            <person name="Weng J.-K."/>
        </authorList>
    </citation>
    <scope>NUCLEOTIDE SEQUENCE</scope>
    <source>
        <strain evidence="1">TRF0915ILg1</strain>
        <tissue evidence="1">Whole body</tissue>
    </source>
</reference>
<name>A0A8K0CFB4_IGNLU</name>
<proteinExistence type="predicted"/>
<dbReference type="Proteomes" id="UP000801492">
    <property type="component" value="Unassembled WGS sequence"/>
</dbReference>
<protein>
    <submittedName>
        <fullName evidence="1">Uncharacterized protein</fullName>
    </submittedName>
</protein>
<evidence type="ECO:0000313" key="1">
    <source>
        <dbReference type="EMBL" id="KAF2883087.1"/>
    </source>
</evidence>
<sequence length="344" mass="38827">MDSDKLYDSLDEEFASSTSLPELVSNNPSTAKKNNLENVDLDLTITEELLSKNHKKNTASNFRQRCIVMNSREIQENLDISSIVPLYSGDKYKSELGSSKKSSSIPLISKKRCEHYSSSKDDSFSKNGTSKCRRRLKFTQGSCSNIDAIVQATSTKSYLGMFHSRVEYSGASKKKELDDTARSLFGDSQRSLISQAPSGKEEFLDAEDNHSDTTSFYFNQIENEKINSLQQTENRIQTVSENKSKNLKSITDIFLTSRSDKIANKKKPLVKKATIAPLPILGRLGPDSIAVQEKMERRKKQLQYGQKASNRNRIKMVELSVLKSLKNEMENSNIIDENHKTLQI</sequence>